<dbReference type="AlphaFoldDB" id="A0A1R1EF23"/>
<dbReference type="Gene3D" id="3.30.429.10">
    <property type="entry name" value="Macrophage Migration Inhibitory Factor"/>
    <property type="match status" value="1"/>
</dbReference>
<keyword evidence="2" id="KW-1185">Reference proteome</keyword>
<evidence type="ECO:0000313" key="1">
    <source>
        <dbReference type="EMBL" id="OMF50352.1"/>
    </source>
</evidence>
<evidence type="ECO:0008006" key="3">
    <source>
        <dbReference type="Google" id="ProtNLM"/>
    </source>
</evidence>
<dbReference type="RefSeq" id="WP_076174198.1">
    <property type="nucleotide sequence ID" value="NZ_MRTP01000011.1"/>
</dbReference>
<dbReference type="EMBL" id="MRTP01000011">
    <property type="protein sequence ID" value="OMF50352.1"/>
    <property type="molecule type" value="Genomic_DNA"/>
</dbReference>
<sequence length="116" mass="13302">MPFVRFTGFEKNVVETAAPAIIECISGIANIPEEIVKIELLHVEKITNSPRSVEIFMFPREEEKHHAIAENINRILEDLGCPHTHIFYVLLNPSLYYKEGQPLKRIPAKTPPEIRL</sequence>
<proteinExistence type="predicted"/>
<dbReference type="Proteomes" id="UP000187172">
    <property type="component" value="Unassembled WGS sequence"/>
</dbReference>
<comment type="caution">
    <text evidence="1">The sequence shown here is derived from an EMBL/GenBank/DDBJ whole genome shotgun (WGS) entry which is preliminary data.</text>
</comment>
<accession>A0A1R1EF23</accession>
<dbReference type="InterPro" id="IPR015017">
    <property type="entry name" value="DUF1904"/>
</dbReference>
<evidence type="ECO:0000313" key="2">
    <source>
        <dbReference type="Proteomes" id="UP000187172"/>
    </source>
</evidence>
<gene>
    <name evidence="1" type="ORF">BK138_27465</name>
</gene>
<organism evidence="1 2">
    <name type="scientific">Paenibacillus rhizosphaerae</name>
    <dbReference type="NCBI Taxonomy" id="297318"/>
    <lineage>
        <taxon>Bacteria</taxon>
        <taxon>Bacillati</taxon>
        <taxon>Bacillota</taxon>
        <taxon>Bacilli</taxon>
        <taxon>Bacillales</taxon>
        <taxon>Paenibacillaceae</taxon>
        <taxon>Paenibacillus</taxon>
    </lineage>
</organism>
<name>A0A1R1EF23_9BACL</name>
<dbReference type="SUPFAM" id="SSF55331">
    <property type="entry name" value="Tautomerase/MIF"/>
    <property type="match status" value="1"/>
</dbReference>
<protein>
    <recommendedName>
        <fullName evidence="3">DUF1904 domain-containing protein</fullName>
    </recommendedName>
</protein>
<dbReference type="InterPro" id="IPR014347">
    <property type="entry name" value="Tautomerase/MIF_sf"/>
</dbReference>
<dbReference type="Pfam" id="PF08921">
    <property type="entry name" value="DUF1904"/>
    <property type="match status" value="1"/>
</dbReference>
<reference evidence="1 2" key="1">
    <citation type="submission" date="2016-11" db="EMBL/GenBank/DDBJ databases">
        <title>Paenibacillus species isolates.</title>
        <authorList>
            <person name="Beno S.M."/>
        </authorList>
    </citation>
    <scope>NUCLEOTIDE SEQUENCE [LARGE SCALE GENOMIC DNA]</scope>
    <source>
        <strain evidence="1 2">FSL R5-0378</strain>
    </source>
</reference>
<dbReference type="STRING" id="297318.BK138_27465"/>